<comment type="similarity">
    <text evidence="3 13">Belongs to the very long-chain fatty acids dehydratase HACD family.</text>
</comment>
<protein>
    <recommendedName>
        <fullName evidence="4 13">Very-long-chain (3R)-3-hydroxyacyl-CoA dehydratase</fullName>
        <ecNumber evidence="4 13">4.2.1.134</ecNumber>
    </recommendedName>
</protein>
<dbReference type="GO" id="GO:0030497">
    <property type="term" value="P:fatty acid elongation"/>
    <property type="evidence" value="ECO:0007669"/>
    <property type="project" value="TreeGrafter"/>
</dbReference>
<keyword evidence="9 13" id="KW-0443">Lipid metabolism</keyword>
<keyword evidence="12 13" id="KW-0456">Lyase</keyword>
<feature type="transmembrane region" description="Helical" evidence="13">
    <location>
        <begin position="12"/>
        <end position="30"/>
    </location>
</feature>
<keyword evidence="5 13" id="KW-0444">Lipid biosynthesis</keyword>
<reference evidence="14" key="1">
    <citation type="submission" date="2022-11" db="EMBL/GenBank/DDBJ databases">
        <authorList>
            <person name="Kikuchi T."/>
        </authorList>
    </citation>
    <scope>NUCLEOTIDE SEQUENCE</scope>
    <source>
        <strain evidence="14">PS1010</strain>
    </source>
</reference>
<dbReference type="Proteomes" id="UP001152747">
    <property type="component" value="Unassembled WGS sequence"/>
</dbReference>
<dbReference type="OrthoDB" id="2157530at2759"/>
<dbReference type="Pfam" id="PF04387">
    <property type="entry name" value="PTPLA"/>
    <property type="match status" value="1"/>
</dbReference>
<evidence type="ECO:0000256" key="6">
    <source>
        <dbReference type="ARBA" id="ARBA00022692"/>
    </source>
</evidence>
<accession>A0A9P1IGD2</accession>
<comment type="pathway">
    <text evidence="2 13">Lipid metabolism; fatty acid biosynthesis.</text>
</comment>
<dbReference type="EMBL" id="CANHGI010000003">
    <property type="protein sequence ID" value="CAI5444904.1"/>
    <property type="molecule type" value="Genomic_DNA"/>
</dbReference>
<dbReference type="GO" id="GO:0030148">
    <property type="term" value="P:sphingolipid biosynthetic process"/>
    <property type="evidence" value="ECO:0007669"/>
    <property type="project" value="TreeGrafter"/>
</dbReference>
<evidence type="ECO:0000313" key="15">
    <source>
        <dbReference type="Proteomes" id="UP001152747"/>
    </source>
</evidence>
<keyword evidence="15" id="KW-1185">Reference proteome</keyword>
<comment type="catalytic activity">
    <reaction evidence="13">
        <text>a very-long-chain (3R)-3-hydroxyacyl-CoA = a very-long-chain (2E)-enoyl-CoA + H2O</text>
        <dbReference type="Rhea" id="RHEA:45812"/>
        <dbReference type="ChEBI" id="CHEBI:15377"/>
        <dbReference type="ChEBI" id="CHEBI:83728"/>
        <dbReference type="ChEBI" id="CHEBI:85440"/>
        <dbReference type="EC" id="4.2.1.134"/>
    </reaction>
</comment>
<dbReference type="AlphaFoldDB" id="A0A9P1IGD2"/>
<feature type="transmembrane region" description="Helical" evidence="13">
    <location>
        <begin position="104"/>
        <end position="123"/>
    </location>
</feature>
<evidence type="ECO:0000313" key="14">
    <source>
        <dbReference type="EMBL" id="CAI5444904.1"/>
    </source>
</evidence>
<comment type="subcellular location">
    <subcellularLocation>
        <location evidence="13">Endoplasmic reticulum membrane</location>
        <topology evidence="13">Multi-pass membrane protein</topology>
    </subcellularLocation>
    <subcellularLocation>
        <location evidence="1">Membrane</location>
        <topology evidence="1">Multi-pass membrane protein</topology>
    </subcellularLocation>
</comment>
<keyword evidence="10 13" id="KW-0472">Membrane</keyword>
<dbReference type="InterPro" id="IPR007482">
    <property type="entry name" value="Tyr_Pase-like_PTPLA"/>
</dbReference>
<comment type="function">
    <text evidence="13">Catalyzes the third of the four reactions of the long-chain fatty acids elongation cycle. This endoplasmic reticulum-bound enzymatic process, allows the addition of two carbons to the chain of long- and very long-chain fatty acids/VLCFAs per cycle. This enzyme catalyzes the dehydration of the 3-hydroxyacyl-CoA intermediate into trans-2,3-enoyl-CoA, within each cycle of fatty acid elongation. Thereby, it participates to the production of VLCFAs of different chain lengths that are involved in multiple biological processes as precursors of membrane lipids and lipid mediators.</text>
</comment>
<keyword evidence="11 13" id="KW-0275">Fatty acid biosynthesis</keyword>
<organism evidence="14 15">
    <name type="scientific">Caenorhabditis angaria</name>
    <dbReference type="NCBI Taxonomy" id="860376"/>
    <lineage>
        <taxon>Eukaryota</taxon>
        <taxon>Metazoa</taxon>
        <taxon>Ecdysozoa</taxon>
        <taxon>Nematoda</taxon>
        <taxon>Chromadorea</taxon>
        <taxon>Rhabditida</taxon>
        <taxon>Rhabditina</taxon>
        <taxon>Rhabditomorpha</taxon>
        <taxon>Rhabditoidea</taxon>
        <taxon>Rhabditidae</taxon>
        <taxon>Peloderinae</taxon>
        <taxon>Caenorhabditis</taxon>
    </lineage>
</organism>
<proteinExistence type="inferred from homology"/>
<dbReference type="GO" id="GO:0005789">
    <property type="term" value="C:endoplasmic reticulum membrane"/>
    <property type="evidence" value="ECO:0007669"/>
    <property type="project" value="UniProtKB-SubCell"/>
</dbReference>
<dbReference type="GO" id="GO:0042761">
    <property type="term" value="P:very long-chain fatty acid biosynthetic process"/>
    <property type="evidence" value="ECO:0007669"/>
    <property type="project" value="TreeGrafter"/>
</dbReference>
<evidence type="ECO:0000256" key="3">
    <source>
        <dbReference type="ARBA" id="ARBA00007811"/>
    </source>
</evidence>
<feature type="transmembrane region" description="Helical" evidence="13">
    <location>
        <begin position="143"/>
        <end position="163"/>
    </location>
</feature>
<evidence type="ECO:0000256" key="1">
    <source>
        <dbReference type="ARBA" id="ARBA00004141"/>
    </source>
</evidence>
<evidence type="ECO:0000256" key="12">
    <source>
        <dbReference type="ARBA" id="ARBA00023239"/>
    </source>
</evidence>
<evidence type="ECO:0000256" key="13">
    <source>
        <dbReference type="RuleBase" id="RU363109"/>
    </source>
</evidence>
<dbReference type="EC" id="4.2.1.134" evidence="4 13"/>
<keyword evidence="7 13" id="KW-0276">Fatty acid metabolism</keyword>
<name>A0A9P1IGD2_9PELO</name>
<comment type="caution">
    <text evidence="13">Lacks conserved residue(s) required for the propagation of feature annotation.</text>
</comment>
<feature type="transmembrane region" description="Helical" evidence="13">
    <location>
        <begin position="183"/>
        <end position="203"/>
    </location>
</feature>
<evidence type="ECO:0000256" key="7">
    <source>
        <dbReference type="ARBA" id="ARBA00022832"/>
    </source>
</evidence>
<dbReference type="PANTHER" id="PTHR11035:SF35">
    <property type="entry name" value="VERY-LONG-CHAIN (3R)-3-HYDROXYACYL-COA DEHYDRATASE"/>
    <property type="match status" value="1"/>
</dbReference>
<evidence type="ECO:0000256" key="2">
    <source>
        <dbReference type="ARBA" id="ARBA00005194"/>
    </source>
</evidence>
<keyword evidence="13" id="KW-0256">Endoplasmic reticulum</keyword>
<evidence type="ECO:0000256" key="9">
    <source>
        <dbReference type="ARBA" id="ARBA00023098"/>
    </source>
</evidence>
<evidence type="ECO:0000256" key="11">
    <source>
        <dbReference type="ARBA" id="ARBA00023160"/>
    </source>
</evidence>
<evidence type="ECO:0000256" key="8">
    <source>
        <dbReference type="ARBA" id="ARBA00022989"/>
    </source>
</evidence>
<keyword evidence="8 13" id="KW-1133">Transmembrane helix</keyword>
<dbReference type="PANTHER" id="PTHR11035">
    <property type="entry name" value="VERY-LONG-CHAIN (3R)-3-HYDROXYACYL-COA DEHYDRATASE"/>
    <property type="match status" value="1"/>
</dbReference>
<keyword evidence="6 13" id="KW-0812">Transmembrane</keyword>
<evidence type="ECO:0000256" key="5">
    <source>
        <dbReference type="ARBA" id="ARBA00022516"/>
    </source>
</evidence>
<comment type="caution">
    <text evidence="14">The sequence shown here is derived from an EMBL/GenBank/DDBJ whole genome shotgun (WGS) entry which is preliminary data.</text>
</comment>
<sequence>MAVQKQTRIQQAYLAIYNLALFGIHLLIFVDLLQEKVKKESFNYNNHYHIFLIATIAQLGDILNAKLGLTSTNIPTALIQIFGRLLVLVLIRQYYVIWAYPTTFALLFIYATIEVIRYPYYFFKVINHEILTFTFLRYNAWLILYPLGFAFEGITLYFVFAGFYKSQKYLIKSPFGFGYNIDLSVIAGTGIFLTFPYIVFTLFKHMWNQRAVQNKNLAKKIR</sequence>
<dbReference type="GO" id="GO:0102158">
    <property type="term" value="F:very-long-chain (3R)-3-hydroxyacyl-CoA dehydratase activity"/>
    <property type="evidence" value="ECO:0007669"/>
    <property type="project" value="UniProtKB-EC"/>
</dbReference>
<gene>
    <name evidence="14" type="ORF">CAMP_LOCUS7541</name>
</gene>
<evidence type="ECO:0000256" key="10">
    <source>
        <dbReference type="ARBA" id="ARBA00023136"/>
    </source>
</evidence>
<evidence type="ECO:0000256" key="4">
    <source>
        <dbReference type="ARBA" id="ARBA00013122"/>
    </source>
</evidence>